<name>A0A4D7CZP5_9ENTE</name>
<dbReference type="EMBL" id="CP039712">
    <property type="protein sequence ID" value="QCI87016.1"/>
    <property type="molecule type" value="Genomic_DNA"/>
</dbReference>
<dbReference type="AlphaFoldDB" id="A0A4D7CZP5"/>
<sequence>MKKILITGENSYIGTSFQQWMSQFSDYTVDTISVRGEGWKNKDFSKYDVIFHVAGIAHADVGKVSKEQQANYYKVNRDLTVEVARKYKQERQGEKSQFIFMSSIIVYGDISNVRKKVVITPETIPNPANFYGDSKLQAEKGLATLESDDFMMTIVRPPMIYGPNSKGNYQVLEKLADKLPVFPNYKNERSVLHVEKLCGFIKSYIDQESSGIKFPQNDEYMRTSLMVQEIAKKKGKNIKLFSFLNWGIILLSFIPGKVGELTKKAFGNLVYIVE</sequence>
<protein>
    <submittedName>
        <fullName evidence="2">NAD-dependent epimerase/dehydratase family protein</fullName>
    </submittedName>
</protein>
<dbReference type="RefSeq" id="WP_136953838.1">
    <property type="nucleotide sequence ID" value="NZ_CP039712.1"/>
</dbReference>
<dbReference type="KEGG" id="vao:FA707_08580"/>
<dbReference type="Gene3D" id="3.40.50.720">
    <property type="entry name" value="NAD(P)-binding Rossmann-like Domain"/>
    <property type="match status" value="1"/>
</dbReference>
<feature type="domain" description="NAD-dependent epimerase/dehydratase" evidence="1">
    <location>
        <begin position="44"/>
        <end position="206"/>
    </location>
</feature>
<keyword evidence="3" id="KW-1185">Reference proteome</keyword>
<dbReference type="Pfam" id="PF01370">
    <property type="entry name" value="Epimerase"/>
    <property type="match status" value="1"/>
</dbReference>
<reference evidence="2 3" key="1">
    <citation type="submission" date="2019-04" db="EMBL/GenBank/DDBJ databases">
        <title>Vagococcus sp. nov., isolated from faeces of yaks (Bos grunniens).</title>
        <authorList>
            <person name="Ge Y."/>
        </authorList>
    </citation>
    <scope>NUCLEOTIDE SEQUENCE [LARGE SCALE GENOMIC DNA]</scope>
    <source>
        <strain evidence="2 3">MN-17</strain>
    </source>
</reference>
<dbReference type="InterPro" id="IPR050177">
    <property type="entry name" value="Lipid_A_modif_metabolic_enz"/>
</dbReference>
<dbReference type="InterPro" id="IPR001509">
    <property type="entry name" value="Epimerase_deHydtase"/>
</dbReference>
<dbReference type="InterPro" id="IPR036291">
    <property type="entry name" value="NAD(P)-bd_dom_sf"/>
</dbReference>
<proteinExistence type="predicted"/>
<evidence type="ECO:0000259" key="1">
    <source>
        <dbReference type="Pfam" id="PF01370"/>
    </source>
</evidence>
<gene>
    <name evidence="2" type="ORF">FA707_08580</name>
</gene>
<accession>A0A4D7CZP5</accession>
<dbReference type="Proteomes" id="UP000298615">
    <property type="component" value="Chromosome"/>
</dbReference>
<dbReference type="PANTHER" id="PTHR43245">
    <property type="entry name" value="BIFUNCTIONAL POLYMYXIN RESISTANCE PROTEIN ARNA"/>
    <property type="match status" value="1"/>
</dbReference>
<dbReference type="PANTHER" id="PTHR43245:SF58">
    <property type="entry name" value="BLL5923 PROTEIN"/>
    <property type="match status" value="1"/>
</dbReference>
<dbReference type="SUPFAM" id="SSF51735">
    <property type="entry name" value="NAD(P)-binding Rossmann-fold domains"/>
    <property type="match status" value="1"/>
</dbReference>
<evidence type="ECO:0000313" key="2">
    <source>
        <dbReference type="EMBL" id="QCI87016.1"/>
    </source>
</evidence>
<evidence type="ECO:0000313" key="3">
    <source>
        <dbReference type="Proteomes" id="UP000298615"/>
    </source>
</evidence>
<organism evidence="2 3">
    <name type="scientific">Vagococcus zengguangii</name>
    <dbReference type="NCBI Taxonomy" id="2571750"/>
    <lineage>
        <taxon>Bacteria</taxon>
        <taxon>Bacillati</taxon>
        <taxon>Bacillota</taxon>
        <taxon>Bacilli</taxon>
        <taxon>Lactobacillales</taxon>
        <taxon>Enterococcaceae</taxon>
        <taxon>Vagococcus</taxon>
    </lineage>
</organism>